<evidence type="ECO:0000313" key="2">
    <source>
        <dbReference type="Proteomes" id="UP000575898"/>
    </source>
</evidence>
<evidence type="ECO:0000313" key="1">
    <source>
        <dbReference type="EMBL" id="MBB5019541.1"/>
    </source>
</evidence>
<dbReference type="InterPro" id="IPR021332">
    <property type="entry name" value="DUF2944"/>
</dbReference>
<dbReference type="RefSeq" id="WP_184040574.1">
    <property type="nucleotide sequence ID" value="NZ_JACHHY010000018.1"/>
</dbReference>
<dbReference type="Proteomes" id="UP000575898">
    <property type="component" value="Unassembled WGS sequence"/>
</dbReference>
<protein>
    <recommendedName>
        <fullName evidence="3">DUF2946 family protein</fullName>
    </recommendedName>
</protein>
<dbReference type="Pfam" id="PF11161">
    <property type="entry name" value="DUF2944"/>
    <property type="match status" value="1"/>
</dbReference>
<dbReference type="EMBL" id="JACHHY010000018">
    <property type="protein sequence ID" value="MBB5019541.1"/>
    <property type="molecule type" value="Genomic_DNA"/>
</dbReference>
<organism evidence="1 2">
    <name type="scientific">Chitinivorax tropicus</name>
    <dbReference type="NCBI Taxonomy" id="714531"/>
    <lineage>
        <taxon>Bacteria</taxon>
        <taxon>Pseudomonadati</taxon>
        <taxon>Pseudomonadota</taxon>
        <taxon>Betaproteobacteria</taxon>
        <taxon>Chitinivorax</taxon>
    </lineage>
</organism>
<sequence>MDDIVVQAMAKWPNVPAVYGWLRLDHRGQWWVRQERVNHVALVDFIGRNYACSPNGDYYFQNGPQQVYVALDIAPWVVRLLDDSQCNDWRTHTGQVVKAGSVVLDEEGSVYLDTPLGLALVDERDLLAVSTWLCTSQHTVVGEARLLAWLASQGESDRLFMRLGGEMLSVDYLSRQALPSRYRFRRNPQPSE</sequence>
<reference evidence="1 2" key="1">
    <citation type="submission" date="2020-08" db="EMBL/GenBank/DDBJ databases">
        <title>Genomic Encyclopedia of Type Strains, Phase IV (KMG-IV): sequencing the most valuable type-strain genomes for metagenomic binning, comparative biology and taxonomic classification.</title>
        <authorList>
            <person name="Goeker M."/>
        </authorList>
    </citation>
    <scope>NUCLEOTIDE SEQUENCE [LARGE SCALE GENOMIC DNA]</scope>
    <source>
        <strain evidence="1 2">DSM 27165</strain>
    </source>
</reference>
<evidence type="ECO:0008006" key="3">
    <source>
        <dbReference type="Google" id="ProtNLM"/>
    </source>
</evidence>
<accession>A0A840MWJ2</accession>
<gene>
    <name evidence="1" type="ORF">HNQ59_002843</name>
</gene>
<keyword evidence="2" id="KW-1185">Reference proteome</keyword>
<name>A0A840MWJ2_9PROT</name>
<proteinExistence type="predicted"/>
<dbReference type="AlphaFoldDB" id="A0A840MWJ2"/>
<comment type="caution">
    <text evidence="1">The sequence shown here is derived from an EMBL/GenBank/DDBJ whole genome shotgun (WGS) entry which is preliminary data.</text>
</comment>